<keyword evidence="2 7" id="KW-0575">Peroxidase</keyword>
<proteinExistence type="inferred from homology"/>
<dbReference type="InterPro" id="IPR037944">
    <property type="entry name" value="PRX5-like"/>
</dbReference>
<evidence type="ECO:0000256" key="3">
    <source>
        <dbReference type="ARBA" id="ARBA00022862"/>
    </source>
</evidence>
<comment type="function">
    <text evidence="7">Thiol-specific peroxidase that catalyzes the reduction of hydrogen peroxide and organic hydroperoxides to water and alcohols, respectively. Plays a role in cell protection against oxidative stress by detoxifying peroxides.</text>
</comment>
<dbReference type="GO" id="GO:0008379">
    <property type="term" value="F:thioredoxin peroxidase activity"/>
    <property type="evidence" value="ECO:0007669"/>
    <property type="project" value="InterPro"/>
</dbReference>
<dbReference type="PANTHER" id="PTHR10430">
    <property type="entry name" value="PEROXIREDOXIN"/>
    <property type="match status" value="1"/>
</dbReference>
<dbReference type="SUPFAM" id="SSF52833">
    <property type="entry name" value="Thioredoxin-like"/>
    <property type="match status" value="1"/>
</dbReference>
<gene>
    <name evidence="10" type="ORF">ASEP1449_LOCUS15201</name>
    <name evidence="11" type="ORF">ASEP1449_LOCUS15202</name>
</gene>
<dbReference type="InterPro" id="IPR013740">
    <property type="entry name" value="Redoxin"/>
</dbReference>
<evidence type="ECO:0000256" key="1">
    <source>
        <dbReference type="ARBA" id="ARBA00010505"/>
    </source>
</evidence>
<name>A0A6T7JAD5_9STRA</name>
<keyword evidence="4 7" id="KW-0560">Oxidoreductase</keyword>
<evidence type="ECO:0000256" key="5">
    <source>
        <dbReference type="ARBA" id="ARBA00023284"/>
    </source>
</evidence>
<dbReference type="PROSITE" id="PS51352">
    <property type="entry name" value="THIOREDOXIN_2"/>
    <property type="match status" value="1"/>
</dbReference>
<evidence type="ECO:0000256" key="6">
    <source>
        <dbReference type="PIRSR" id="PIRSR637944-1"/>
    </source>
</evidence>
<keyword evidence="5 7" id="KW-0676">Redox-active center</keyword>
<keyword evidence="8" id="KW-0732">Signal</keyword>
<protein>
    <recommendedName>
        <fullName evidence="9">Thioredoxin domain-containing protein</fullName>
    </recommendedName>
</protein>
<accession>A0A6T7JAD5</accession>
<dbReference type="GO" id="GO:0042744">
    <property type="term" value="P:hydrogen peroxide catabolic process"/>
    <property type="evidence" value="ECO:0007669"/>
    <property type="project" value="TreeGrafter"/>
</dbReference>
<evidence type="ECO:0000259" key="9">
    <source>
        <dbReference type="PROSITE" id="PS51352"/>
    </source>
</evidence>
<evidence type="ECO:0000313" key="10">
    <source>
        <dbReference type="EMBL" id="CAD9823367.1"/>
    </source>
</evidence>
<evidence type="ECO:0000256" key="8">
    <source>
        <dbReference type="SAM" id="SignalP"/>
    </source>
</evidence>
<feature type="chain" id="PRO_5035584924" description="Thioredoxin domain-containing protein" evidence="8">
    <location>
        <begin position="22"/>
        <end position="203"/>
    </location>
</feature>
<evidence type="ECO:0000256" key="7">
    <source>
        <dbReference type="RuleBase" id="RU366011"/>
    </source>
</evidence>
<dbReference type="Gene3D" id="3.40.30.10">
    <property type="entry name" value="Glutaredoxin"/>
    <property type="match status" value="1"/>
</dbReference>
<feature type="signal peptide" evidence="8">
    <location>
        <begin position="1"/>
        <end position="21"/>
    </location>
</feature>
<feature type="domain" description="Thioredoxin" evidence="9">
    <location>
        <begin position="48"/>
        <end position="203"/>
    </location>
</feature>
<dbReference type="EMBL" id="HBHQ01022469">
    <property type="protein sequence ID" value="CAD9823367.1"/>
    <property type="molecule type" value="Transcribed_RNA"/>
</dbReference>
<organism evidence="10">
    <name type="scientific">Attheya septentrionalis</name>
    <dbReference type="NCBI Taxonomy" id="420275"/>
    <lineage>
        <taxon>Eukaryota</taxon>
        <taxon>Sar</taxon>
        <taxon>Stramenopiles</taxon>
        <taxon>Ochrophyta</taxon>
        <taxon>Bacillariophyta</taxon>
        <taxon>Coscinodiscophyceae</taxon>
        <taxon>Chaetocerotophycidae</taxon>
        <taxon>Chaetocerotales</taxon>
        <taxon>Attheyaceae</taxon>
        <taxon>Attheya</taxon>
    </lineage>
</organism>
<dbReference type="PANTHER" id="PTHR10430:SF16">
    <property type="entry name" value="PEROXIREDOXIN-5, MITOCHONDRIAL"/>
    <property type="match status" value="1"/>
</dbReference>
<dbReference type="InterPro" id="IPR013766">
    <property type="entry name" value="Thioredoxin_domain"/>
</dbReference>
<keyword evidence="3 7" id="KW-0049">Antioxidant</keyword>
<dbReference type="AlphaFoldDB" id="A0A6T7JAD5"/>
<comment type="similarity">
    <text evidence="1 7">Belongs to the peroxiredoxin family. Prx5 subfamily.</text>
</comment>
<dbReference type="GO" id="GO:0034599">
    <property type="term" value="P:cellular response to oxidative stress"/>
    <property type="evidence" value="ECO:0007669"/>
    <property type="project" value="InterPro"/>
</dbReference>
<dbReference type="GO" id="GO:0005737">
    <property type="term" value="C:cytoplasm"/>
    <property type="evidence" value="ECO:0007669"/>
    <property type="project" value="TreeGrafter"/>
</dbReference>
<feature type="active site" description="Cysteine sulfenic acid (-SOH) intermediate" evidence="6">
    <location>
        <position position="95"/>
    </location>
</feature>
<evidence type="ECO:0000256" key="2">
    <source>
        <dbReference type="ARBA" id="ARBA00022559"/>
    </source>
</evidence>
<evidence type="ECO:0000256" key="4">
    <source>
        <dbReference type="ARBA" id="ARBA00023002"/>
    </source>
</evidence>
<evidence type="ECO:0000313" key="11">
    <source>
        <dbReference type="EMBL" id="CAD9823368.1"/>
    </source>
</evidence>
<dbReference type="EMBL" id="HBHQ01022470">
    <property type="protein sequence ID" value="CAD9823368.1"/>
    <property type="molecule type" value="Transcribed_RNA"/>
</dbReference>
<dbReference type="FunFam" id="3.40.30.10:FF:000020">
    <property type="entry name" value="Peroxiredoxin"/>
    <property type="match status" value="1"/>
</dbReference>
<reference evidence="10" key="1">
    <citation type="submission" date="2021-01" db="EMBL/GenBank/DDBJ databases">
        <authorList>
            <person name="Corre E."/>
            <person name="Pelletier E."/>
            <person name="Niang G."/>
            <person name="Scheremetjew M."/>
            <person name="Finn R."/>
            <person name="Kale V."/>
            <person name="Holt S."/>
            <person name="Cochrane G."/>
            <person name="Meng A."/>
            <person name="Brown T."/>
            <person name="Cohen L."/>
        </authorList>
    </citation>
    <scope>NUCLEOTIDE SEQUENCE</scope>
    <source>
        <strain evidence="10">CCMP2084</strain>
    </source>
</reference>
<dbReference type="Pfam" id="PF08534">
    <property type="entry name" value="Redoxin"/>
    <property type="match status" value="1"/>
</dbReference>
<dbReference type="CDD" id="cd03013">
    <property type="entry name" value="PRX5_like"/>
    <property type="match status" value="1"/>
</dbReference>
<sequence length="203" mass="21496">MSFRIIQVALLSLAVLGVCVSGFTSSTSFHHSSRSSLSMSTSTTAAEVKVGDTLPDVTLTEGLPDFDKQTMTLLELIKGKKVAIFAVPGAFTPGCSKSHLPSFITAKDDLKAKGVDMILCIATNDAYVMEAWGRTSGGAEAGIRFLSDGSAELTRALGLAMESDTMVRSKRYSLIAEDGVVTHYFSSAEQSSDTWAPNVLASL</sequence>
<dbReference type="GO" id="GO:0045454">
    <property type="term" value="P:cell redox homeostasis"/>
    <property type="evidence" value="ECO:0007669"/>
    <property type="project" value="TreeGrafter"/>
</dbReference>
<dbReference type="InterPro" id="IPR036249">
    <property type="entry name" value="Thioredoxin-like_sf"/>
</dbReference>